<dbReference type="CDD" id="cd06225">
    <property type="entry name" value="HAMP"/>
    <property type="match status" value="1"/>
</dbReference>
<dbReference type="PROSITE" id="PS50887">
    <property type="entry name" value="GGDEF"/>
    <property type="match status" value="1"/>
</dbReference>
<dbReference type="InterPro" id="IPR032244">
    <property type="entry name" value="LapD_MoxY_N"/>
</dbReference>
<proteinExistence type="predicted"/>
<dbReference type="Pfam" id="PF00563">
    <property type="entry name" value="EAL"/>
    <property type="match status" value="1"/>
</dbReference>
<accession>A0A6M1R7U0</accession>
<dbReference type="Pfam" id="PF16448">
    <property type="entry name" value="LapD_MoxY_N"/>
    <property type="match status" value="1"/>
</dbReference>
<dbReference type="Gene3D" id="3.30.70.270">
    <property type="match status" value="1"/>
</dbReference>
<keyword evidence="1" id="KW-0732">Signal</keyword>
<dbReference type="Pfam" id="PF00672">
    <property type="entry name" value="HAMP"/>
    <property type="match status" value="1"/>
</dbReference>
<evidence type="ECO:0000313" key="6">
    <source>
        <dbReference type="Proteomes" id="UP000473008"/>
    </source>
</evidence>
<dbReference type="Pfam" id="PF00990">
    <property type="entry name" value="GGDEF"/>
    <property type="match status" value="1"/>
</dbReference>
<feature type="domain" description="HAMP" evidence="3">
    <location>
        <begin position="174"/>
        <end position="226"/>
    </location>
</feature>
<dbReference type="InterPro" id="IPR029787">
    <property type="entry name" value="Nucleotide_cyclase"/>
</dbReference>
<feature type="domain" description="EAL" evidence="2">
    <location>
        <begin position="403"/>
        <end position="650"/>
    </location>
</feature>
<comment type="caution">
    <text evidence="5">The sequence shown here is derived from an EMBL/GenBank/DDBJ whole genome shotgun (WGS) entry which is preliminary data.</text>
</comment>
<feature type="domain" description="GGDEF" evidence="4">
    <location>
        <begin position="265"/>
        <end position="396"/>
    </location>
</feature>
<feature type="chain" id="PRO_5026835798" evidence="1">
    <location>
        <begin position="26"/>
        <end position="650"/>
    </location>
</feature>
<sequence>MTITNKITLVVATTLLCLCTAMAYAEFTVNLAFIKQEMQFQASSAMQNLSAALVPILETGDLDKSERFFETVMNEKTALSQVTLQWLFDGDLQTWSQEVAISQPAPEWFVAFDLIQPIWLTKTVTNSWTDLATLSILVETDNAYSTLWQLFRSFLISSIILITAATLVVRYTTARMLSPVKTITHEAKRIAKLDFSNAVPAPKTSDLSELTTAFNDMSLQLQNLFETLNEEISSLQKKYLYDDASSLPNRSFLIRQTESWLLSGDCGVLMLINLKWLENTDPKQGTKNFNECIRSMGQSIERILEHTNDSLVARTAKYEIAVVIPSIHEQQAREHLRKIIRAINSEIIINGLPIANGFAIGVAERNGNDSVSSLIERANIAKNQADTESTVFAFSQTTQEHSQEQLDEKLVEALQNDTFEYMLQPVFATASHEIQQYEVFTRLQLGDNAMGANKWLSDLSRLSIAQRFDRCVVKKLVTVLKSDKEIAPLSINLTSDSIKDPDFIIWLIDTITTNKLENRLYFEFAEAIACNHPEDCELACRSFNEAGIRFGIDRFGQHLASVSYLRALEPHFVKLDHSFIQNRDGSSDHLLLLKPIIKMASSLGIEVIASSIEYKHQLSTLPTSNIDAYFGFIAPPFPLESLNEEMRKSA</sequence>
<reference evidence="5 6" key="1">
    <citation type="submission" date="2020-02" db="EMBL/GenBank/DDBJ databases">
        <title>The draft genome of Grimontia sedimenta sp. nov., isolated from benthic sediments near coral reefs south of Kuwait.</title>
        <authorList>
            <person name="Mahmoud H.M."/>
            <person name="Jose L."/>
            <person name="Eapen S."/>
        </authorList>
    </citation>
    <scope>NUCLEOTIDE SEQUENCE [LARGE SCALE GENOMIC DNA]</scope>
    <source>
        <strain evidence="5 6">S25</strain>
    </source>
</reference>
<dbReference type="AlphaFoldDB" id="A0A6M1R7U0"/>
<dbReference type="PANTHER" id="PTHR33121:SF79">
    <property type="entry name" value="CYCLIC DI-GMP PHOSPHODIESTERASE PDED-RELATED"/>
    <property type="match status" value="1"/>
</dbReference>
<feature type="signal peptide" evidence="1">
    <location>
        <begin position="1"/>
        <end position="25"/>
    </location>
</feature>
<dbReference type="RefSeq" id="WP_165013992.1">
    <property type="nucleotide sequence ID" value="NZ_JAALDL010000008.1"/>
</dbReference>
<dbReference type="SMART" id="SM00267">
    <property type="entry name" value="GGDEF"/>
    <property type="match status" value="1"/>
</dbReference>
<evidence type="ECO:0000256" key="1">
    <source>
        <dbReference type="SAM" id="SignalP"/>
    </source>
</evidence>
<dbReference type="InterPro" id="IPR000160">
    <property type="entry name" value="GGDEF_dom"/>
</dbReference>
<dbReference type="PROSITE" id="PS50885">
    <property type="entry name" value="HAMP"/>
    <property type="match status" value="1"/>
</dbReference>
<organism evidence="5 6">
    <name type="scientific">Grimontia sedimenti</name>
    <dbReference type="NCBI Taxonomy" id="2711294"/>
    <lineage>
        <taxon>Bacteria</taxon>
        <taxon>Pseudomonadati</taxon>
        <taxon>Pseudomonadota</taxon>
        <taxon>Gammaproteobacteria</taxon>
        <taxon>Vibrionales</taxon>
        <taxon>Vibrionaceae</taxon>
        <taxon>Grimontia</taxon>
    </lineage>
</organism>
<dbReference type="InterPro" id="IPR043128">
    <property type="entry name" value="Rev_trsase/Diguanyl_cyclase"/>
</dbReference>
<evidence type="ECO:0000259" key="4">
    <source>
        <dbReference type="PROSITE" id="PS50887"/>
    </source>
</evidence>
<keyword evidence="6" id="KW-1185">Reference proteome</keyword>
<dbReference type="SMART" id="SM00052">
    <property type="entry name" value="EAL"/>
    <property type="match status" value="1"/>
</dbReference>
<dbReference type="PANTHER" id="PTHR33121">
    <property type="entry name" value="CYCLIC DI-GMP PHOSPHODIESTERASE PDEF"/>
    <property type="match status" value="1"/>
</dbReference>
<evidence type="ECO:0000259" key="3">
    <source>
        <dbReference type="PROSITE" id="PS50885"/>
    </source>
</evidence>
<dbReference type="InterPro" id="IPR042461">
    <property type="entry name" value="LapD_MoxY_peri_C"/>
</dbReference>
<name>A0A6M1R7U0_9GAMM</name>
<gene>
    <name evidence="5" type="ORF">G5S52_12540</name>
</gene>
<dbReference type="Proteomes" id="UP000473008">
    <property type="component" value="Unassembled WGS sequence"/>
</dbReference>
<evidence type="ECO:0000259" key="2">
    <source>
        <dbReference type="PROSITE" id="PS50883"/>
    </source>
</evidence>
<dbReference type="Gene3D" id="1.10.8.500">
    <property type="entry name" value="HAMP domain in histidine kinase"/>
    <property type="match status" value="1"/>
</dbReference>
<protein>
    <submittedName>
        <fullName evidence="5">EAL domain-containing protein</fullName>
    </submittedName>
</protein>
<dbReference type="GO" id="GO:0071111">
    <property type="term" value="F:cyclic-guanylate-specific phosphodiesterase activity"/>
    <property type="evidence" value="ECO:0007669"/>
    <property type="project" value="InterPro"/>
</dbReference>
<dbReference type="InterPro" id="IPR035919">
    <property type="entry name" value="EAL_sf"/>
</dbReference>
<dbReference type="SMART" id="SM00304">
    <property type="entry name" value="HAMP"/>
    <property type="match status" value="1"/>
</dbReference>
<dbReference type="SUPFAM" id="SSF55073">
    <property type="entry name" value="Nucleotide cyclase"/>
    <property type="match status" value="1"/>
</dbReference>
<dbReference type="Gene3D" id="3.20.20.450">
    <property type="entry name" value="EAL domain"/>
    <property type="match status" value="1"/>
</dbReference>
<dbReference type="Gene3D" id="6.20.270.20">
    <property type="entry name" value="LapD/MoxY periplasmic domain"/>
    <property type="match status" value="1"/>
</dbReference>
<dbReference type="GO" id="GO:0016020">
    <property type="term" value="C:membrane"/>
    <property type="evidence" value="ECO:0007669"/>
    <property type="project" value="InterPro"/>
</dbReference>
<dbReference type="SUPFAM" id="SSF158472">
    <property type="entry name" value="HAMP domain-like"/>
    <property type="match status" value="1"/>
</dbReference>
<dbReference type="EMBL" id="JAALDL010000008">
    <property type="protein sequence ID" value="NGN98445.1"/>
    <property type="molecule type" value="Genomic_DNA"/>
</dbReference>
<dbReference type="InterPro" id="IPR001633">
    <property type="entry name" value="EAL_dom"/>
</dbReference>
<dbReference type="InterPro" id="IPR050706">
    <property type="entry name" value="Cyclic-di-GMP_PDE-like"/>
</dbReference>
<dbReference type="GO" id="GO:0007165">
    <property type="term" value="P:signal transduction"/>
    <property type="evidence" value="ECO:0007669"/>
    <property type="project" value="InterPro"/>
</dbReference>
<evidence type="ECO:0000313" key="5">
    <source>
        <dbReference type="EMBL" id="NGN98445.1"/>
    </source>
</evidence>
<dbReference type="CDD" id="cd01948">
    <property type="entry name" value="EAL"/>
    <property type="match status" value="1"/>
</dbReference>
<dbReference type="InterPro" id="IPR003660">
    <property type="entry name" value="HAMP_dom"/>
</dbReference>
<dbReference type="SUPFAM" id="SSF141868">
    <property type="entry name" value="EAL domain-like"/>
    <property type="match status" value="1"/>
</dbReference>
<dbReference type="PROSITE" id="PS50883">
    <property type="entry name" value="EAL"/>
    <property type="match status" value="1"/>
</dbReference>